<keyword evidence="3" id="KW-1185">Reference proteome</keyword>
<sequence>MAAKSESMAQIRRRSFSVAVQAALLALLVAGRSCQPAAAAAVQPEQQQQQQSPKVVHLNWQPRTSSQAAFPAIRLCAADAVRFALPAGHSVWLASSRTRALGLLSNDNLDPLCNVTVSLAGGPYPVQDLSPGDGFGWEELSVGPDGSFNVSKSAYFGQKRFYYSVVDCEGNAGMGADGDAFLYPEWGTVTITFVTPLPAVAPDFCSTSYGTVLRVEGQNSQQGVLVNDKPPANCPLGIYQELAVHGLVNGTVSGGWYEVKIEGGVVQMYSHGGFTFIPSDRFFGTTSFKYLAVSNCGFYQLSEPGTVTLSVTAPVDFLALINQTDDGRPLDPSSEAAQLCDGKTMLPGSQQPDGAGLYCKVMHVKQYVEQAGRSLSMYGRMYLQQYCDTGAYSAMPWEKEAYAIERAFFTPDHMKGELPEGSKCRDYSPERLCAAQPGTQNKEPLYMVYTMWNAFKCRERWQQTGRSGTSTSMYDAVCGCNPKIKGAHPWP</sequence>
<evidence type="ECO:0000313" key="3">
    <source>
        <dbReference type="Proteomes" id="UP000256970"/>
    </source>
</evidence>
<reference evidence="2 3" key="1">
    <citation type="submission" date="2016-10" db="EMBL/GenBank/DDBJ databases">
        <authorList>
            <person name="Cai Z."/>
        </authorList>
    </citation>
    <scope>NUCLEOTIDE SEQUENCE [LARGE SCALE GENOMIC DNA]</scope>
</reference>
<feature type="signal peptide" evidence="1">
    <location>
        <begin position="1"/>
        <end position="39"/>
    </location>
</feature>
<organism evidence="2 3">
    <name type="scientific">Tetradesmus obliquus</name>
    <name type="common">Green alga</name>
    <name type="synonym">Acutodesmus obliquus</name>
    <dbReference type="NCBI Taxonomy" id="3088"/>
    <lineage>
        <taxon>Eukaryota</taxon>
        <taxon>Viridiplantae</taxon>
        <taxon>Chlorophyta</taxon>
        <taxon>core chlorophytes</taxon>
        <taxon>Chlorophyceae</taxon>
        <taxon>CS clade</taxon>
        <taxon>Sphaeropleales</taxon>
        <taxon>Scenedesmaceae</taxon>
        <taxon>Tetradesmus</taxon>
    </lineage>
</organism>
<name>A0A383WG75_TETOB</name>
<protein>
    <submittedName>
        <fullName evidence="2">Uncharacterized protein</fullName>
    </submittedName>
</protein>
<accession>A0A383WG75</accession>
<proteinExistence type="predicted"/>
<gene>
    <name evidence="2" type="ORF">BQ4739_LOCUS16901</name>
</gene>
<evidence type="ECO:0000256" key="1">
    <source>
        <dbReference type="SAM" id="SignalP"/>
    </source>
</evidence>
<dbReference type="AlphaFoldDB" id="A0A383WG75"/>
<feature type="chain" id="PRO_5016863306" evidence="1">
    <location>
        <begin position="40"/>
        <end position="491"/>
    </location>
</feature>
<dbReference type="Proteomes" id="UP000256970">
    <property type="component" value="Unassembled WGS sequence"/>
</dbReference>
<dbReference type="EMBL" id="FNXT01001260">
    <property type="protein sequence ID" value="SZX76518.1"/>
    <property type="molecule type" value="Genomic_DNA"/>
</dbReference>
<evidence type="ECO:0000313" key="2">
    <source>
        <dbReference type="EMBL" id="SZX76518.1"/>
    </source>
</evidence>
<keyword evidence="1" id="KW-0732">Signal</keyword>